<dbReference type="SUPFAM" id="SSF46785">
    <property type="entry name" value="Winged helix' DNA-binding domain"/>
    <property type="match status" value="1"/>
</dbReference>
<dbReference type="Pfam" id="PF03466">
    <property type="entry name" value="LysR_substrate"/>
    <property type="match status" value="1"/>
</dbReference>
<dbReference type="InterPro" id="IPR050950">
    <property type="entry name" value="HTH-type_LysR_regulators"/>
</dbReference>
<dbReference type="Pfam" id="PF00126">
    <property type="entry name" value="HTH_1"/>
    <property type="match status" value="1"/>
</dbReference>
<keyword evidence="2" id="KW-0805">Transcription regulation</keyword>
<evidence type="ECO:0000256" key="3">
    <source>
        <dbReference type="ARBA" id="ARBA00023125"/>
    </source>
</evidence>
<dbReference type="AlphaFoldDB" id="A0A370R1C2"/>
<keyword evidence="3 6" id="KW-0238">DNA-binding</keyword>
<evidence type="ECO:0000256" key="2">
    <source>
        <dbReference type="ARBA" id="ARBA00023015"/>
    </source>
</evidence>
<gene>
    <name evidence="6" type="ORF">C8D90_102208</name>
</gene>
<dbReference type="SUPFAM" id="SSF53850">
    <property type="entry name" value="Periplasmic binding protein-like II"/>
    <property type="match status" value="1"/>
</dbReference>
<comment type="caution">
    <text evidence="6">The sequence shown here is derived from an EMBL/GenBank/DDBJ whole genome shotgun (WGS) entry which is preliminary data.</text>
</comment>
<dbReference type="InterPro" id="IPR000847">
    <property type="entry name" value="LysR_HTH_N"/>
</dbReference>
<comment type="similarity">
    <text evidence="1">Belongs to the LysR transcriptional regulatory family.</text>
</comment>
<dbReference type="GO" id="GO:0003677">
    <property type="term" value="F:DNA binding"/>
    <property type="evidence" value="ECO:0007669"/>
    <property type="project" value="UniProtKB-KW"/>
</dbReference>
<evidence type="ECO:0000313" key="7">
    <source>
        <dbReference type="Proteomes" id="UP000254848"/>
    </source>
</evidence>
<keyword evidence="7" id="KW-1185">Reference proteome</keyword>
<dbReference type="InterPro" id="IPR036390">
    <property type="entry name" value="WH_DNA-bd_sf"/>
</dbReference>
<evidence type="ECO:0000256" key="4">
    <source>
        <dbReference type="ARBA" id="ARBA00023163"/>
    </source>
</evidence>
<dbReference type="PANTHER" id="PTHR30419">
    <property type="entry name" value="HTH-TYPE TRANSCRIPTIONAL REGULATOR YBHD"/>
    <property type="match status" value="1"/>
</dbReference>
<organism evidence="6 7">
    <name type="scientific">Enterobacillus tribolii</name>
    <dbReference type="NCBI Taxonomy" id="1487935"/>
    <lineage>
        <taxon>Bacteria</taxon>
        <taxon>Pseudomonadati</taxon>
        <taxon>Pseudomonadota</taxon>
        <taxon>Gammaproteobacteria</taxon>
        <taxon>Enterobacterales</taxon>
        <taxon>Hafniaceae</taxon>
        <taxon>Enterobacillus</taxon>
    </lineage>
</organism>
<protein>
    <submittedName>
        <fullName evidence="6">DNA-binding transcriptional LysR family regulator</fullName>
    </submittedName>
</protein>
<dbReference type="EMBL" id="QRAP01000002">
    <property type="protein sequence ID" value="RDK95727.1"/>
    <property type="molecule type" value="Genomic_DNA"/>
</dbReference>
<evidence type="ECO:0000313" key="6">
    <source>
        <dbReference type="EMBL" id="RDK95727.1"/>
    </source>
</evidence>
<sequence>MASLDWYIRSQLKLRHLQLLVALDDLRNVGKVATYLHVSQPAVSKALSELENNIGLKLFNRTVHGMQPTIYGGSLVVYAKRILAELGKARDELRALISGVEGKVTVGALPAAAVAVLPKAIAALKTQSPVTAISIIEGSMDTLKPRLREGEIEVIVGLLPEDDPLSDVETLFLYQDNMVLATGSHHPLGQKKHVTWDELRHSPWILPPHASLMRQPIEEEFRRHRLALPSDYIESVSTMINVGILQHGNAVAFLPSVVAHYYARLGVLAVLPPSIPKLVHPVGIMHMKNQALSPSAMLLIATLKNIYEKG</sequence>
<dbReference type="OrthoDB" id="646694at2"/>
<dbReference type="Gene3D" id="1.10.10.10">
    <property type="entry name" value="Winged helix-like DNA-binding domain superfamily/Winged helix DNA-binding domain"/>
    <property type="match status" value="1"/>
</dbReference>
<dbReference type="Proteomes" id="UP000254848">
    <property type="component" value="Unassembled WGS sequence"/>
</dbReference>
<dbReference type="InterPro" id="IPR036388">
    <property type="entry name" value="WH-like_DNA-bd_sf"/>
</dbReference>
<dbReference type="GO" id="GO:0005829">
    <property type="term" value="C:cytosol"/>
    <property type="evidence" value="ECO:0007669"/>
    <property type="project" value="TreeGrafter"/>
</dbReference>
<evidence type="ECO:0000259" key="5">
    <source>
        <dbReference type="PROSITE" id="PS50931"/>
    </source>
</evidence>
<evidence type="ECO:0000256" key="1">
    <source>
        <dbReference type="ARBA" id="ARBA00009437"/>
    </source>
</evidence>
<dbReference type="GO" id="GO:0003700">
    <property type="term" value="F:DNA-binding transcription factor activity"/>
    <property type="evidence" value="ECO:0007669"/>
    <property type="project" value="InterPro"/>
</dbReference>
<keyword evidence="4" id="KW-0804">Transcription</keyword>
<dbReference type="RefSeq" id="WP_115457469.1">
    <property type="nucleotide sequence ID" value="NZ_QRAP01000002.1"/>
</dbReference>
<dbReference type="PRINTS" id="PR00039">
    <property type="entry name" value="HTHLYSR"/>
</dbReference>
<proteinExistence type="inferred from homology"/>
<dbReference type="Gene3D" id="3.40.190.290">
    <property type="match status" value="1"/>
</dbReference>
<feature type="domain" description="HTH lysR-type" evidence="5">
    <location>
        <begin position="12"/>
        <end position="69"/>
    </location>
</feature>
<name>A0A370R1C2_9GAMM</name>
<dbReference type="PROSITE" id="PS50931">
    <property type="entry name" value="HTH_LYSR"/>
    <property type="match status" value="1"/>
</dbReference>
<dbReference type="PANTHER" id="PTHR30419:SF8">
    <property type="entry name" value="NITROGEN ASSIMILATION TRANSCRIPTIONAL ACTIVATOR-RELATED"/>
    <property type="match status" value="1"/>
</dbReference>
<dbReference type="InterPro" id="IPR005119">
    <property type="entry name" value="LysR_subst-bd"/>
</dbReference>
<accession>A0A370R1C2</accession>
<reference evidence="6 7" key="1">
    <citation type="submission" date="2018-07" db="EMBL/GenBank/DDBJ databases">
        <title>Genomic Encyclopedia of Type Strains, Phase IV (KMG-IV): sequencing the most valuable type-strain genomes for metagenomic binning, comparative biology and taxonomic classification.</title>
        <authorList>
            <person name="Goeker M."/>
        </authorList>
    </citation>
    <scope>NUCLEOTIDE SEQUENCE [LARGE SCALE GENOMIC DNA]</scope>
    <source>
        <strain evidence="6 7">DSM 103736</strain>
    </source>
</reference>